<dbReference type="Proteomes" id="UP001291653">
    <property type="component" value="Unassembled WGS sequence"/>
</dbReference>
<keyword evidence="2" id="KW-1133">Transmembrane helix</keyword>
<sequence>MTPGLRTRCALAVGSVLLLGAPGTAAAHDEPGAPAPARPTPSASLAGHPAGEGRTRPGRPPATGSPWPARESGASRSSGGPTEPADPTAATPSATVSMSQSRPGSASGPPTPGASRTPGSSPPGDDGTAPGNRAGDDVPADADDPWGARDAGGDPQPTFTPLDPGAARQQGYEGPPEPVPHRISPLSLGIGMALMGLGIGFLGIRMRRR</sequence>
<organism evidence="4 5">
    <name type="scientific">Streptomyces yaizuensis</name>
    <dbReference type="NCBI Taxonomy" id="2989713"/>
    <lineage>
        <taxon>Bacteria</taxon>
        <taxon>Bacillati</taxon>
        <taxon>Actinomycetota</taxon>
        <taxon>Actinomycetes</taxon>
        <taxon>Kitasatosporales</taxon>
        <taxon>Streptomycetaceae</taxon>
        <taxon>Streptomyces</taxon>
    </lineage>
</organism>
<feature type="chain" id="PRO_5045947658" evidence="3">
    <location>
        <begin position="28"/>
        <end position="209"/>
    </location>
</feature>
<dbReference type="RefSeq" id="WP_323448675.1">
    <property type="nucleotide sequence ID" value="NZ_BSBI01000008.1"/>
</dbReference>
<proteinExistence type="predicted"/>
<accession>A0ABQ5P2H2</accession>
<evidence type="ECO:0000313" key="4">
    <source>
        <dbReference type="EMBL" id="GLF96653.1"/>
    </source>
</evidence>
<feature type="signal peptide" evidence="3">
    <location>
        <begin position="1"/>
        <end position="27"/>
    </location>
</feature>
<evidence type="ECO:0000256" key="3">
    <source>
        <dbReference type="SAM" id="SignalP"/>
    </source>
</evidence>
<feature type="transmembrane region" description="Helical" evidence="2">
    <location>
        <begin position="186"/>
        <end position="204"/>
    </location>
</feature>
<evidence type="ECO:0000313" key="5">
    <source>
        <dbReference type="Proteomes" id="UP001291653"/>
    </source>
</evidence>
<keyword evidence="3" id="KW-0732">Signal</keyword>
<gene>
    <name evidence="4" type="ORF">SYYSPA8_20170</name>
</gene>
<protein>
    <submittedName>
        <fullName evidence="4">Uncharacterized protein</fullName>
    </submittedName>
</protein>
<feature type="region of interest" description="Disordered" evidence="1">
    <location>
        <begin position="23"/>
        <end position="183"/>
    </location>
</feature>
<evidence type="ECO:0000256" key="1">
    <source>
        <dbReference type="SAM" id="MobiDB-lite"/>
    </source>
</evidence>
<keyword evidence="5" id="KW-1185">Reference proteome</keyword>
<reference evidence="4 5" key="1">
    <citation type="submission" date="2022-10" db="EMBL/GenBank/DDBJ databases">
        <title>Draft genome sequence of Streptomyces sp. YSPA8.</title>
        <authorList>
            <person name="Moriuchi R."/>
            <person name="Dohra H."/>
            <person name="Yamamura H."/>
            <person name="Kodani S."/>
        </authorList>
    </citation>
    <scope>NUCLEOTIDE SEQUENCE [LARGE SCALE GENOMIC DNA]</scope>
    <source>
        <strain evidence="4 5">YSPA8</strain>
    </source>
</reference>
<comment type="caution">
    <text evidence="4">The sequence shown here is derived from an EMBL/GenBank/DDBJ whole genome shotgun (WGS) entry which is preliminary data.</text>
</comment>
<keyword evidence="2" id="KW-0812">Transmembrane</keyword>
<keyword evidence="2" id="KW-0472">Membrane</keyword>
<feature type="compositionally biased region" description="Low complexity" evidence="1">
    <location>
        <begin position="69"/>
        <end position="116"/>
    </location>
</feature>
<evidence type="ECO:0000256" key="2">
    <source>
        <dbReference type="SAM" id="Phobius"/>
    </source>
</evidence>
<dbReference type="EMBL" id="BSBI01000008">
    <property type="protein sequence ID" value="GLF96653.1"/>
    <property type="molecule type" value="Genomic_DNA"/>
</dbReference>
<name>A0ABQ5P2H2_9ACTN</name>